<comment type="caution">
    <text evidence="1">The sequence shown here is derived from an EMBL/GenBank/DDBJ whole genome shotgun (WGS) entry which is preliminary data.</text>
</comment>
<accession>A0ABW3IQJ9</accession>
<evidence type="ECO:0000313" key="1">
    <source>
        <dbReference type="EMBL" id="MFD0980408.1"/>
    </source>
</evidence>
<gene>
    <name evidence="1" type="ORF">ACFQ2S_12175</name>
</gene>
<dbReference type="Proteomes" id="UP001597108">
    <property type="component" value="Unassembled WGS sequence"/>
</dbReference>
<evidence type="ECO:0000313" key="2">
    <source>
        <dbReference type="Proteomes" id="UP001597108"/>
    </source>
</evidence>
<protein>
    <submittedName>
        <fullName evidence="1">Uncharacterized protein</fullName>
    </submittedName>
</protein>
<dbReference type="EMBL" id="JBHTJT010000021">
    <property type="protein sequence ID" value="MFD0980408.1"/>
    <property type="molecule type" value="Genomic_DNA"/>
</dbReference>
<proteinExistence type="predicted"/>
<name>A0ABW3IQJ9_9RHOB</name>
<organism evidence="1 2">
    <name type="scientific">Tropicimonas aquimaris</name>
    <dbReference type="NCBI Taxonomy" id="914152"/>
    <lineage>
        <taxon>Bacteria</taxon>
        <taxon>Pseudomonadati</taxon>
        <taxon>Pseudomonadota</taxon>
        <taxon>Alphaproteobacteria</taxon>
        <taxon>Rhodobacterales</taxon>
        <taxon>Roseobacteraceae</taxon>
        <taxon>Tropicimonas</taxon>
    </lineage>
</organism>
<sequence length="49" mass="5466">MEEIANLVTSGKSQTVVVDGHPFDIEIYRLEASTYWTLEVVDEEGASHV</sequence>
<keyword evidence="2" id="KW-1185">Reference proteome</keyword>
<reference evidence="2" key="1">
    <citation type="journal article" date="2019" name="Int. J. Syst. Evol. Microbiol.">
        <title>The Global Catalogue of Microorganisms (GCM) 10K type strain sequencing project: providing services to taxonomists for standard genome sequencing and annotation.</title>
        <authorList>
            <consortium name="The Broad Institute Genomics Platform"/>
            <consortium name="The Broad Institute Genome Sequencing Center for Infectious Disease"/>
            <person name="Wu L."/>
            <person name="Ma J."/>
        </authorList>
    </citation>
    <scope>NUCLEOTIDE SEQUENCE [LARGE SCALE GENOMIC DNA]</scope>
    <source>
        <strain evidence="2">CCUG 60524</strain>
    </source>
</reference>
<dbReference type="RefSeq" id="WP_386074798.1">
    <property type="nucleotide sequence ID" value="NZ_JBHTJT010000021.1"/>
</dbReference>